<evidence type="ECO:0000256" key="9">
    <source>
        <dbReference type="ARBA" id="ARBA00023136"/>
    </source>
</evidence>
<feature type="domain" description="Guanylate cyclase" evidence="20">
    <location>
        <begin position="735"/>
        <end position="865"/>
    </location>
</feature>
<keyword evidence="7 17" id="KW-1133">Transmembrane helix</keyword>
<organism evidence="21 22">
    <name type="scientific">Buteo japonicus</name>
    <dbReference type="NCBI Taxonomy" id="224669"/>
    <lineage>
        <taxon>Eukaryota</taxon>
        <taxon>Metazoa</taxon>
        <taxon>Chordata</taxon>
        <taxon>Craniata</taxon>
        <taxon>Vertebrata</taxon>
        <taxon>Euteleostomi</taxon>
        <taxon>Archelosauria</taxon>
        <taxon>Archosauria</taxon>
        <taxon>Dinosauria</taxon>
        <taxon>Saurischia</taxon>
        <taxon>Theropoda</taxon>
        <taxon>Coelurosauria</taxon>
        <taxon>Aves</taxon>
        <taxon>Neognathae</taxon>
        <taxon>Neoaves</taxon>
        <taxon>Telluraves</taxon>
        <taxon>Accipitrimorphae</taxon>
        <taxon>Accipitriformes</taxon>
        <taxon>Accipitridae</taxon>
        <taxon>Accipitrinae</taxon>
        <taxon>Buteo</taxon>
    </lineage>
</organism>
<dbReference type="InterPro" id="IPR011009">
    <property type="entry name" value="Kinase-like_dom_sf"/>
</dbReference>
<protein>
    <recommendedName>
        <fullName evidence="16">Guanylate cyclase</fullName>
        <ecNumber evidence="16">4.6.1.2</ecNumber>
    </recommendedName>
</protein>
<dbReference type="GO" id="GO:0005886">
    <property type="term" value="C:plasma membrane"/>
    <property type="evidence" value="ECO:0007669"/>
    <property type="project" value="UniProtKB-SubCell"/>
</dbReference>
<dbReference type="Gene3D" id="3.30.70.1230">
    <property type="entry name" value="Nucleotide cyclase"/>
    <property type="match status" value="1"/>
</dbReference>
<dbReference type="FunFam" id="1.10.510.10:FF:000364">
    <property type="entry name" value="Guanylate cyclase"/>
    <property type="match status" value="1"/>
</dbReference>
<dbReference type="GO" id="GO:0005789">
    <property type="term" value="C:endoplasmic reticulum membrane"/>
    <property type="evidence" value="ECO:0007669"/>
    <property type="project" value="UniProtKB-SubCell"/>
</dbReference>
<sequence>MKQRMLGLALWPLFFSLQLLQQVGSNECSNNNYVINVMLMNCSDFPSTTDNLKLAVKQALKRIQNEFQMTGKNVTVNATFHTFTSSLYVSQGCRTSTCEGVELIKEIYTCPLVSPFRVETILSLPLISVGSFGLSCDYKVNLTRLLTPARKVNDFFYYFWKESQLPFKTTTWESAYLYKRNENSEACLWYMNALDAGITQFSEHLKFKEILRTPEQLKKTVQDPNRKSNGKGGLRVHSPLQVSCFSQEIRHTPQLHFRNSLSREMMEDDFFVGYFNAVLLFGHILKKFIFSQIPVSPLSFINEFRNTTFEGKKSTVLCRYCFSMSFVKLFIFQFFFSAGPHILTIAVFTLTGIVILVLIISLMILRKYRRDNERRWKKWSHIPPEQILPLETSETSHVSLKIDEDKRRDTIQRLRQGKYDKKVVILKDLKHNDGNFSEKQKIELNKLLQIDYYNLTKFYGTVKIDTMIFGVIEYCERGSLRDVLNDKISYPDGTFMDWEFKISIMYDIAKGMSYLHSSKTEVHGRLKSTNCVVDNRMVVKITDFGCNSILPPRKDLWTAPEHLRHADVSQKGDVYSYGIIAQEIILRRETFYTGHCQDNKEKLYRVESGKGLKPFRPDLTLETVGERQTEVYTLVKSCWEEDPEKRPDFKKIESTVAKIFSNYHGQTNESYMDTLIRRLQLYSRNLEHLVEERTELYKAERDRADRLNFMLLPRPVVKSLKETGLVEPELFEEVTIYFSDIVGFTTLCKYSTPMEVVDMLNDIYKNFDHILDHHDVYKVETIGDAYMVVSGLPNRNGNRHAVDISMMALDILSFMGSFELRHLPGLPVWIRIGIHSGPCAAGVVGIKMPRYCLFGDTVNTASRMESTGLPLRIHVSGSTINILKRTDCQFQYEVRGETYLKGKGTEITYWLTGTEDKKYNLPTPPSVENQQRLQADLAEMITNILQKRENEGSKTQELSRVASYQSGTLEYLQLVSTENSATYL</sequence>
<keyword evidence="18" id="KW-0732">Signal</keyword>
<evidence type="ECO:0000256" key="13">
    <source>
        <dbReference type="ARBA" id="ARBA00023293"/>
    </source>
</evidence>
<reference evidence="21" key="2">
    <citation type="submission" date="2025-09" db="UniProtKB">
        <authorList>
            <consortium name="Ensembl"/>
        </authorList>
    </citation>
    <scope>IDENTIFICATION</scope>
</reference>
<evidence type="ECO:0000259" key="20">
    <source>
        <dbReference type="PROSITE" id="PS50125"/>
    </source>
</evidence>
<comment type="similarity">
    <text evidence="15">Belongs to the adenylyl cyclase class-4/guanylyl cyclase family.</text>
</comment>
<evidence type="ECO:0000256" key="10">
    <source>
        <dbReference type="ARBA" id="ARBA00023170"/>
    </source>
</evidence>
<dbReference type="InterPro" id="IPR029787">
    <property type="entry name" value="Nucleotide_cyclase"/>
</dbReference>
<dbReference type="PROSITE" id="PS50011">
    <property type="entry name" value="PROTEIN_KINASE_DOM"/>
    <property type="match status" value="1"/>
</dbReference>
<evidence type="ECO:0000256" key="2">
    <source>
        <dbReference type="ARBA" id="ARBA00004251"/>
    </source>
</evidence>
<keyword evidence="13 16" id="KW-0141">cGMP biosynthesis</keyword>
<keyword evidence="11" id="KW-0325">Glycoprotein</keyword>
<dbReference type="SUPFAM" id="SSF53822">
    <property type="entry name" value="Periplasmic binding protein-like I"/>
    <property type="match status" value="1"/>
</dbReference>
<evidence type="ECO:0000256" key="15">
    <source>
        <dbReference type="RuleBase" id="RU000405"/>
    </source>
</evidence>
<dbReference type="GO" id="GO:0005524">
    <property type="term" value="F:ATP binding"/>
    <property type="evidence" value="ECO:0007669"/>
    <property type="project" value="InterPro"/>
</dbReference>
<dbReference type="GO" id="GO:0004016">
    <property type="term" value="F:adenylate cyclase activity"/>
    <property type="evidence" value="ECO:0007669"/>
    <property type="project" value="TreeGrafter"/>
</dbReference>
<dbReference type="InterPro" id="IPR018297">
    <property type="entry name" value="A/G_cyclase_CS"/>
</dbReference>
<evidence type="ECO:0000259" key="19">
    <source>
        <dbReference type="PROSITE" id="PS50011"/>
    </source>
</evidence>
<dbReference type="SMART" id="SM00044">
    <property type="entry name" value="CYCc"/>
    <property type="match status" value="1"/>
</dbReference>
<feature type="transmembrane region" description="Helical" evidence="17">
    <location>
        <begin position="342"/>
        <end position="365"/>
    </location>
</feature>
<dbReference type="Proteomes" id="UP000694555">
    <property type="component" value="Unplaced"/>
</dbReference>
<keyword evidence="8" id="KW-0342">GTP-binding</keyword>
<dbReference type="InterPro" id="IPR000719">
    <property type="entry name" value="Prot_kinase_dom"/>
</dbReference>
<evidence type="ECO:0000256" key="6">
    <source>
        <dbReference type="ARBA" id="ARBA00022824"/>
    </source>
</evidence>
<evidence type="ECO:0000256" key="18">
    <source>
        <dbReference type="SAM" id="SignalP"/>
    </source>
</evidence>
<dbReference type="InterPro" id="IPR028082">
    <property type="entry name" value="Peripla_BP_I"/>
</dbReference>
<comment type="subcellular location">
    <subcellularLocation>
        <location evidence="2">Cell membrane</location>
        <topology evidence="2">Single-pass type I membrane protein</topology>
    </subcellularLocation>
    <subcellularLocation>
        <location evidence="1">Endoplasmic reticulum membrane</location>
        <topology evidence="1">Single-pass type I membrane protein</topology>
    </subcellularLocation>
</comment>
<proteinExistence type="inferred from homology"/>
<dbReference type="PANTHER" id="PTHR11920">
    <property type="entry name" value="GUANYLYL CYCLASE"/>
    <property type="match status" value="1"/>
</dbReference>
<dbReference type="InterPro" id="IPR042822">
    <property type="entry name" value="GC-C_PK"/>
</dbReference>
<dbReference type="GO" id="GO:0005525">
    <property type="term" value="F:GTP binding"/>
    <property type="evidence" value="ECO:0007669"/>
    <property type="project" value="UniProtKB-KW"/>
</dbReference>
<evidence type="ECO:0000256" key="4">
    <source>
        <dbReference type="ARBA" id="ARBA00022692"/>
    </source>
</evidence>
<keyword evidence="6" id="KW-0256">Endoplasmic reticulum</keyword>
<evidence type="ECO:0000256" key="3">
    <source>
        <dbReference type="ARBA" id="ARBA00022475"/>
    </source>
</evidence>
<evidence type="ECO:0000313" key="21">
    <source>
        <dbReference type="Ensembl" id="ENSBJAP00000009161.1"/>
    </source>
</evidence>
<keyword evidence="22" id="KW-1185">Reference proteome</keyword>
<evidence type="ECO:0000256" key="5">
    <source>
        <dbReference type="ARBA" id="ARBA00022741"/>
    </source>
</evidence>
<feature type="transmembrane region" description="Helical" evidence="17">
    <location>
        <begin position="316"/>
        <end position="336"/>
    </location>
</feature>
<dbReference type="GO" id="GO:0007168">
    <property type="term" value="P:receptor guanylyl cyclase signaling pathway"/>
    <property type="evidence" value="ECO:0007669"/>
    <property type="project" value="TreeGrafter"/>
</dbReference>
<evidence type="ECO:0000256" key="16">
    <source>
        <dbReference type="RuleBase" id="RU003431"/>
    </source>
</evidence>
<dbReference type="InterPro" id="IPR001054">
    <property type="entry name" value="A/G_cyclase"/>
</dbReference>
<keyword evidence="4 17" id="KW-0812">Transmembrane</keyword>
<evidence type="ECO:0000256" key="17">
    <source>
        <dbReference type="SAM" id="Phobius"/>
    </source>
</evidence>
<dbReference type="GO" id="GO:0001653">
    <property type="term" value="F:peptide receptor activity"/>
    <property type="evidence" value="ECO:0007669"/>
    <property type="project" value="TreeGrafter"/>
</dbReference>
<dbReference type="CDD" id="cd14044">
    <property type="entry name" value="PK_GC-C"/>
    <property type="match status" value="1"/>
</dbReference>
<evidence type="ECO:0000256" key="12">
    <source>
        <dbReference type="ARBA" id="ARBA00023239"/>
    </source>
</evidence>
<dbReference type="Pfam" id="PF00211">
    <property type="entry name" value="Guanylate_cyc"/>
    <property type="match status" value="1"/>
</dbReference>
<dbReference type="GO" id="GO:0035556">
    <property type="term" value="P:intracellular signal transduction"/>
    <property type="evidence" value="ECO:0007669"/>
    <property type="project" value="InterPro"/>
</dbReference>
<evidence type="ECO:0000256" key="8">
    <source>
        <dbReference type="ARBA" id="ARBA00023134"/>
    </source>
</evidence>
<evidence type="ECO:0000256" key="7">
    <source>
        <dbReference type="ARBA" id="ARBA00022989"/>
    </source>
</evidence>
<evidence type="ECO:0000256" key="1">
    <source>
        <dbReference type="ARBA" id="ARBA00004115"/>
    </source>
</evidence>
<keyword evidence="10" id="KW-0675">Receptor</keyword>
<keyword evidence="12 15" id="KW-0456">Lyase</keyword>
<feature type="signal peptide" evidence="18">
    <location>
        <begin position="1"/>
        <end position="25"/>
    </location>
</feature>
<feature type="chain" id="PRO_5034990142" description="Guanylate cyclase" evidence="18">
    <location>
        <begin position="26"/>
        <end position="984"/>
    </location>
</feature>
<dbReference type="GO" id="GO:0004383">
    <property type="term" value="F:guanylate cyclase activity"/>
    <property type="evidence" value="ECO:0007669"/>
    <property type="project" value="UniProtKB-EC"/>
</dbReference>
<dbReference type="SUPFAM" id="SSF56112">
    <property type="entry name" value="Protein kinase-like (PK-like)"/>
    <property type="match status" value="1"/>
</dbReference>
<dbReference type="CDD" id="cd07302">
    <property type="entry name" value="CHD"/>
    <property type="match status" value="1"/>
</dbReference>
<name>A0A8C0HIY9_9AVES</name>
<evidence type="ECO:0000313" key="22">
    <source>
        <dbReference type="Proteomes" id="UP000694555"/>
    </source>
</evidence>
<dbReference type="AlphaFoldDB" id="A0A8C0HIY9"/>
<reference evidence="21" key="1">
    <citation type="submission" date="2025-08" db="UniProtKB">
        <authorList>
            <consortium name="Ensembl"/>
        </authorList>
    </citation>
    <scope>IDENTIFICATION</scope>
</reference>
<dbReference type="PANTHER" id="PTHR11920:SF347">
    <property type="entry name" value="GUANYLYL CYCLASE C"/>
    <property type="match status" value="1"/>
</dbReference>
<dbReference type="Ensembl" id="ENSBJAT00000009427.1">
    <property type="protein sequence ID" value="ENSBJAP00000009161.1"/>
    <property type="gene ID" value="ENSBJAG00000006317.1"/>
</dbReference>
<accession>A0A8C0HIY9</accession>
<keyword evidence="5" id="KW-0547">Nucleotide-binding</keyword>
<dbReference type="SUPFAM" id="SSF55073">
    <property type="entry name" value="Nucleotide cyclase"/>
    <property type="match status" value="1"/>
</dbReference>
<dbReference type="PROSITE" id="PS00452">
    <property type="entry name" value="GUANYLATE_CYCLASE_1"/>
    <property type="match status" value="1"/>
</dbReference>
<evidence type="ECO:0000256" key="11">
    <source>
        <dbReference type="ARBA" id="ARBA00023180"/>
    </source>
</evidence>
<dbReference type="GO" id="GO:0004672">
    <property type="term" value="F:protein kinase activity"/>
    <property type="evidence" value="ECO:0007669"/>
    <property type="project" value="InterPro"/>
</dbReference>
<dbReference type="EC" id="4.6.1.2" evidence="16"/>
<dbReference type="InterPro" id="IPR050401">
    <property type="entry name" value="Cyclic_nucleotide_synthase"/>
</dbReference>
<dbReference type="Pfam" id="PF07714">
    <property type="entry name" value="PK_Tyr_Ser-Thr"/>
    <property type="match status" value="1"/>
</dbReference>
<dbReference type="PROSITE" id="PS50125">
    <property type="entry name" value="GUANYLATE_CYCLASE_2"/>
    <property type="match status" value="1"/>
</dbReference>
<dbReference type="FunFam" id="3.30.70.1230:FF:000015">
    <property type="entry name" value="Guanylate cyclase"/>
    <property type="match status" value="1"/>
</dbReference>
<feature type="transmembrane region" description="Helical" evidence="17">
    <location>
        <begin position="271"/>
        <end position="295"/>
    </location>
</feature>
<evidence type="ECO:0000256" key="14">
    <source>
        <dbReference type="ARBA" id="ARBA00036920"/>
    </source>
</evidence>
<comment type="catalytic activity">
    <reaction evidence="14">
        <text>GTP = 3',5'-cyclic GMP + diphosphate</text>
        <dbReference type="Rhea" id="RHEA:13665"/>
        <dbReference type="ChEBI" id="CHEBI:33019"/>
        <dbReference type="ChEBI" id="CHEBI:37565"/>
        <dbReference type="ChEBI" id="CHEBI:57746"/>
        <dbReference type="EC" id="4.6.1.2"/>
    </reaction>
    <physiologicalReaction direction="left-to-right" evidence="14">
        <dbReference type="Rhea" id="RHEA:13666"/>
    </physiologicalReaction>
</comment>
<keyword evidence="3" id="KW-1003">Cell membrane</keyword>
<dbReference type="InterPro" id="IPR001245">
    <property type="entry name" value="Ser-Thr/Tyr_kinase_cat_dom"/>
</dbReference>
<dbReference type="Gene3D" id="1.10.510.10">
    <property type="entry name" value="Transferase(Phosphotransferase) domain 1"/>
    <property type="match status" value="1"/>
</dbReference>
<keyword evidence="9 17" id="KW-0472">Membrane</keyword>
<feature type="domain" description="Protein kinase" evidence="19">
    <location>
        <begin position="400"/>
        <end position="660"/>
    </location>
</feature>